<dbReference type="Proteomes" id="UP000054538">
    <property type="component" value="Unassembled WGS sequence"/>
</dbReference>
<accession>A0A0D0E5T2</accession>
<keyword evidence="3" id="KW-1185">Reference proteome</keyword>
<dbReference type="AlphaFoldDB" id="A0A0D0E5T2"/>
<organism evidence="2 3">
    <name type="scientific">Paxillus rubicundulus Ve08.2h10</name>
    <dbReference type="NCBI Taxonomy" id="930991"/>
    <lineage>
        <taxon>Eukaryota</taxon>
        <taxon>Fungi</taxon>
        <taxon>Dikarya</taxon>
        <taxon>Basidiomycota</taxon>
        <taxon>Agaricomycotina</taxon>
        <taxon>Agaricomycetes</taxon>
        <taxon>Agaricomycetidae</taxon>
        <taxon>Boletales</taxon>
        <taxon>Paxilineae</taxon>
        <taxon>Paxillaceae</taxon>
        <taxon>Paxillus</taxon>
    </lineage>
</organism>
<reference evidence="2 3" key="1">
    <citation type="submission" date="2014-04" db="EMBL/GenBank/DDBJ databases">
        <authorList>
            <consortium name="DOE Joint Genome Institute"/>
            <person name="Kuo A."/>
            <person name="Kohler A."/>
            <person name="Jargeat P."/>
            <person name="Nagy L.G."/>
            <person name="Floudas D."/>
            <person name="Copeland A."/>
            <person name="Barry K.W."/>
            <person name="Cichocki N."/>
            <person name="Veneault-Fourrey C."/>
            <person name="LaButti K."/>
            <person name="Lindquist E.A."/>
            <person name="Lipzen A."/>
            <person name="Lundell T."/>
            <person name="Morin E."/>
            <person name="Murat C."/>
            <person name="Sun H."/>
            <person name="Tunlid A."/>
            <person name="Henrissat B."/>
            <person name="Grigoriev I.V."/>
            <person name="Hibbett D.S."/>
            <person name="Martin F."/>
            <person name="Nordberg H.P."/>
            <person name="Cantor M.N."/>
            <person name="Hua S.X."/>
        </authorList>
    </citation>
    <scope>NUCLEOTIDE SEQUENCE [LARGE SCALE GENOMIC DNA]</scope>
    <source>
        <strain evidence="2 3">Ve08.2h10</strain>
    </source>
</reference>
<evidence type="ECO:0000313" key="2">
    <source>
        <dbReference type="EMBL" id="KIL00147.1"/>
    </source>
</evidence>
<dbReference type="EMBL" id="KN824840">
    <property type="protein sequence ID" value="KIL00147.1"/>
    <property type="molecule type" value="Genomic_DNA"/>
</dbReference>
<gene>
    <name evidence="2" type="ORF">PAXRUDRAFT_821932</name>
</gene>
<keyword evidence="1" id="KW-0812">Transmembrane</keyword>
<keyword evidence="1" id="KW-1133">Transmembrane helix</keyword>
<protein>
    <submittedName>
        <fullName evidence="2">Uncharacterized protein</fullName>
    </submittedName>
</protein>
<evidence type="ECO:0000256" key="1">
    <source>
        <dbReference type="SAM" id="Phobius"/>
    </source>
</evidence>
<evidence type="ECO:0000313" key="3">
    <source>
        <dbReference type="Proteomes" id="UP000054538"/>
    </source>
</evidence>
<proteinExistence type="predicted"/>
<dbReference type="InParanoid" id="A0A0D0E5T2"/>
<name>A0A0D0E5T2_9AGAM</name>
<sequence>MSTELDQSTDALSYLVGVYVLFLGFGVGGCSILWPYRLTYPCHAGSDLESSGRSVW</sequence>
<feature type="transmembrane region" description="Helical" evidence="1">
    <location>
        <begin position="12"/>
        <end position="34"/>
    </location>
</feature>
<reference evidence="3" key="2">
    <citation type="submission" date="2015-01" db="EMBL/GenBank/DDBJ databases">
        <title>Evolutionary Origins and Diversification of the Mycorrhizal Mutualists.</title>
        <authorList>
            <consortium name="DOE Joint Genome Institute"/>
            <consortium name="Mycorrhizal Genomics Consortium"/>
            <person name="Kohler A."/>
            <person name="Kuo A."/>
            <person name="Nagy L.G."/>
            <person name="Floudas D."/>
            <person name="Copeland A."/>
            <person name="Barry K.W."/>
            <person name="Cichocki N."/>
            <person name="Veneault-Fourrey C."/>
            <person name="LaButti K."/>
            <person name="Lindquist E.A."/>
            <person name="Lipzen A."/>
            <person name="Lundell T."/>
            <person name="Morin E."/>
            <person name="Murat C."/>
            <person name="Riley R."/>
            <person name="Ohm R."/>
            <person name="Sun H."/>
            <person name="Tunlid A."/>
            <person name="Henrissat B."/>
            <person name="Grigoriev I.V."/>
            <person name="Hibbett D.S."/>
            <person name="Martin F."/>
        </authorList>
    </citation>
    <scope>NUCLEOTIDE SEQUENCE [LARGE SCALE GENOMIC DNA]</scope>
    <source>
        <strain evidence="3">Ve08.2h10</strain>
    </source>
</reference>
<keyword evidence="1" id="KW-0472">Membrane</keyword>
<dbReference type="HOGENOM" id="CLU_3014823_0_0_1"/>